<dbReference type="GO" id="GO:0005524">
    <property type="term" value="F:ATP binding"/>
    <property type="evidence" value="ECO:0007669"/>
    <property type="project" value="UniProtKB-KW"/>
</dbReference>
<dbReference type="InterPro" id="IPR027417">
    <property type="entry name" value="P-loop_NTPase"/>
</dbReference>
<dbReference type="Gene3D" id="3.40.50.300">
    <property type="entry name" value="P-loop containing nucleotide triphosphate hydrolases"/>
    <property type="match status" value="1"/>
</dbReference>
<gene>
    <name evidence="1" type="ORF">MOZ64_01055</name>
</gene>
<dbReference type="Proteomes" id="UP001285244">
    <property type="component" value="Unassembled WGS sequence"/>
</dbReference>
<evidence type="ECO:0000313" key="1">
    <source>
        <dbReference type="EMBL" id="MDX8416436.1"/>
    </source>
</evidence>
<keyword evidence="1" id="KW-0547">Nucleotide-binding</keyword>
<comment type="caution">
    <text evidence="1">The sequence shown here is derived from an EMBL/GenBank/DDBJ whole genome shotgun (WGS) entry which is preliminary data.</text>
</comment>
<dbReference type="EMBL" id="JALBUS010000001">
    <property type="protein sequence ID" value="MDX8416436.1"/>
    <property type="molecule type" value="Genomic_DNA"/>
</dbReference>
<accession>A0ABU4WIP9</accession>
<reference evidence="1 2" key="1">
    <citation type="submission" date="2022-03" db="EMBL/GenBank/DDBJ databases">
        <title>Novel taxa within the pig intestine.</title>
        <authorList>
            <person name="Wylensek D."/>
            <person name="Bishof K."/>
            <person name="Afrizal A."/>
            <person name="Clavel T."/>
        </authorList>
    </citation>
    <scope>NUCLEOTIDE SEQUENCE [LARGE SCALE GENOMIC DNA]</scope>
    <source>
        <strain evidence="1 2">Cla-KB-P134</strain>
    </source>
</reference>
<protein>
    <submittedName>
        <fullName evidence="1">ATP-binding protein</fullName>
    </submittedName>
</protein>
<evidence type="ECO:0000313" key="2">
    <source>
        <dbReference type="Proteomes" id="UP001285244"/>
    </source>
</evidence>
<name>A0ABU4WIP9_9FIRM</name>
<sequence>MKLDTCNPMGDIAKFLDMIGKLSKVDLLILDDFELMEMDVDKCRFVFEILDAWENRKSTIVVYQIPVKDGMICSCNQPMQTHDMIDYCSKHTVYNLMVNH</sequence>
<dbReference type="RefSeq" id="WP_320324771.1">
    <property type="nucleotide sequence ID" value="NZ_JALBUS010000001.1"/>
</dbReference>
<keyword evidence="2" id="KW-1185">Reference proteome</keyword>
<proteinExistence type="predicted"/>
<keyword evidence="1" id="KW-0067">ATP-binding</keyword>
<organism evidence="1 2">
    <name type="scientific">Absicoccus intestinalis</name>
    <dbReference type="NCBI Taxonomy" id="2926319"/>
    <lineage>
        <taxon>Bacteria</taxon>
        <taxon>Bacillati</taxon>
        <taxon>Bacillota</taxon>
        <taxon>Erysipelotrichia</taxon>
        <taxon>Erysipelotrichales</taxon>
        <taxon>Erysipelotrichaceae</taxon>
        <taxon>Absicoccus</taxon>
    </lineage>
</organism>